<keyword evidence="2" id="KW-1185">Reference proteome</keyword>
<organism evidence="1 2">
    <name type="scientific">Ureibacillus thermophilus</name>
    <dbReference type="NCBI Taxonomy" id="367743"/>
    <lineage>
        <taxon>Bacteria</taxon>
        <taxon>Bacillati</taxon>
        <taxon>Bacillota</taxon>
        <taxon>Bacilli</taxon>
        <taxon>Bacillales</taxon>
        <taxon>Caryophanaceae</taxon>
        <taxon>Ureibacillus</taxon>
    </lineage>
</organism>
<dbReference type="CDD" id="cd00586">
    <property type="entry name" value="4HBT"/>
    <property type="match status" value="1"/>
</dbReference>
<dbReference type="Pfam" id="PF13279">
    <property type="entry name" value="4HBT_2"/>
    <property type="match status" value="1"/>
</dbReference>
<evidence type="ECO:0000313" key="2">
    <source>
        <dbReference type="Proteomes" id="UP000291151"/>
    </source>
</evidence>
<dbReference type="Gene3D" id="3.10.129.10">
    <property type="entry name" value="Hotdog Thioesterase"/>
    <property type="match status" value="1"/>
</dbReference>
<gene>
    <name evidence="1" type="ORF">DKZ56_12990</name>
</gene>
<proteinExistence type="predicted"/>
<sequence length="137" mass="16126">MKNSKLVIEMELPIQVYDIDAMGIVSNLVYVRWFEDLRMEFLNVTYSLKEMIKMNIIPILIHTEIDYRLPLTIYDKPIGRCWLIDSGNSSWEMAFEIFNEDKVYCEGKQKGCFYDLQKKKITRIPEQLCAAINSMLA</sequence>
<dbReference type="InterPro" id="IPR050563">
    <property type="entry name" value="4-hydroxybenzoyl-CoA_TE"/>
</dbReference>
<dbReference type="InterPro" id="IPR029069">
    <property type="entry name" value="HotDog_dom_sf"/>
</dbReference>
<dbReference type="RefSeq" id="WP_208650372.1">
    <property type="nucleotide sequence ID" value="NZ_CP036528.1"/>
</dbReference>
<dbReference type="PANTHER" id="PTHR31793">
    <property type="entry name" value="4-HYDROXYBENZOYL-COA THIOESTERASE FAMILY MEMBER"/>
    <property type="match status" value="1"/>
</dbReference>
<accession>A0A4P6UTX3</accession>
<dbReference type="KEGG" id="uth:DKZ56_12990"/>
<dbReference type="SUPFAM" id="SSF54637">
    <property type="entry name" value="Thioesterase/thiol ester dehydrase-isomerase"/>
    <property type="match status" value="1"/>
</dbReference>
<protein>
    <submittedName>
        <fullName evidence="1">Acyl-CoA thioesterase</fullName>
    </submittedName>
</protein>
<dbReference type="EMBL" id="CP036528">
    <property type="protein sequence ID" value="QBK26683.1"/>
    <property type="molecule type" value="Genomic_DNA"/>
</dbReference>
<name>A0A4P6UTX3_9BACL</name>
<reference evidence="1 2" key="1">
    <citation type="submission" date="2019-02" db="EMBL/GenBank/DDBJ databases">
        <title>Ureibacillus thermophilus.</title>
        <authorList>
            <person name="Sunny J.S."/>
            <person name="Natarajan A."/>
            <person name="Saleena L.M."/>
        </authorList>
    </citation>
    <scope>NUCLEOTIDE SEQUENCE [LARGE SCALE GENOMIC DNA]</scope>
    <source>
        <strain evidence="1 2">LM102</strain>
    </source>
</reference>
<evidence type="ECO:0000313" key="1">
    <source>
        <dbReference type="EMBL" id="QBK26683.1"/>
    </source>
</evidence>
<dbReference type="PANTHER" id="PTHR31793:SF24">
    <property type="entry name" value="LONG-CHAIN ACYL-COA THIOESTERASE FADM"/>
    <property type="match status" value="1"/>
</dbReference>
<dbReference type="Proteomes" id="UP000291151">
    <property type="component" value="Chromosome"/>
</dbReference>
<dbReference type="AlphaFoldDB" id="A0A4P6UTX3"/>
<dbReference type="GO" id="GO:0047617">
    <property type="term" value="F:fatty acyl-CoA hydrolase activity"/>
    <property type="evidence" value="ECO:0007669"/>
    <property type="project" value="TreeGrafter"/>
</dbReference>